<evidence type="ECO:0000256" key="1">
    <source>
        <dbReference type="SAM" id="SignalP"/>
    </source>
</evidence>
<reference evidence="2" key="2">
    <citation type="journal article" date="2023" name="IMA Fungus">
        <title>Comparative genomic study of the Penicillium genus elucidates a diverse pangenome and 15 lateral gene transfer events.</title>
        <authorList>
            <person name="Petersen C."/>
            <person name="Sorensen T."/>
            <person name="Nielsen M.R."/>
            <person name="Sondergaard T.E."/>
            <person name="Sorensen J.L."/>
            <person name="Fitzpatrick D.A."/>
            <person name="Frisvad J.C."/>
            <person name="Nielsen K.L."/>
        </authorList>
    </citation>
    <scope>NUCLEOTIDE SEQUENCE</scope>
    <source>
        <strain evidence="2">IBT 15544</strain>
    </source>
</reference>
<dbReference type="EMBL" id="JAPQKR010000005">
    <property type="protein sequence ID" value="KAJ5216397.1"/>
    <property type="molecule type" value="Genomic_DNA"/>
</dbReference>
<reference evidence="2" key="1">
    <citation type="submission" date="2022-12" db="EMBL/GenBank/DDBJ databases">
        <authorList>
            <person name="Petersen C."/>
        </authorList>
    </citation>
    <scope>NUCLEOTIDE SEQUENCE</scope>
    <source>
        <strain evidence="2">IBT 15544</strain>
    </source>
</reference>
<dbReference type="OrthoDB" id="4360731at2759"/>
<dbReference type="AlphaFoldDB" id="A0A9W9NAR3"/>
<name>A0A9W9NAR3_9EURO</name>
<evidence type="ECO:0008006" key="4">
    <source>
        <dbReference type="Google" id="ProtNLM"/>
    </source>
</evidence>
<organism evidence="2 3">
    <name type="scientific">Penicillium cinerascens</name>
    <dbReference type="NCBI Taxonomy" id="70096"/>
    <lineage>
        <taxon>Eukaryota</taxon>
        <taxon>Fungi</taxon>
        <taxon>Dikarya</taxon>
        <taxon>Ascomycota</taxon>
        <taxon>Pezizomycotina</taxon>
        <taxon>Eurotiomycetes</taxon>
        <taxon>Eurotiomycetidae</taxon>
        <taxon>Eurotiales</taxon>
        <taxon>Aspergillaceae</taxon>
        <taxon>Penicillium</taxon>
    </lineage>
</organism>
<feature type="signal peptide" evidence="1">
    <location>
        <begin position="1"/>
        <end position="19"/>
    </location>
</feature>
<gene>
    <name evidence="2" type="ORF">N7498_002804</name>
</gene>
<accession>A0A9W9NAR3</accession>
<dbReference type="RefSeq" id="XP_058312210.1">
    <property type="nucleotide sequence ID" value="XM_058449866.1"/>
</dbReference>
<proteinExistence type="predicted"/>
<sequence length="142" mass="15210">MRIEILALLVWSLTSNSMASHNEHERQNRTLTQLEQNRLAVEQMPPACSLPACLGLSGTITCIVSAATSGDAAALQRCLSGGLTEICSCAACIPSVINFLTSLGICVASASPENSTSFVDTCYYSESFYFYNYNGDSEDFAS</sequence>
<protein>
    <recommendedName>
        <fullName evidence="4">Extracellular membrane protein CFEM domain-containing protein</fullName>
    </recommendedName>
</protein>
<keyword evidence="1" id="KW-0732">Signal</keyword>
<keyword evidence="3" id="KW-1185">Reference proteome</keyword>
<dbReference type="Proteomes" id="UP001150904">
    <property type="component" value="Unassembled WGS sequence"/>
</dbReference>
<feature type="chain" id="PRO_5040824141" description="Extracellular membrane protein CFEM domain-containing protein" evidence="1">
    <location>
        <begin position="20"/>
        <end position="142"/>
    </location>
</feature>
<evidence type="ECO:0000313" key="3">
    <source>
        <dbReference type="Proteomes" id="UP001150904"/>
    </source>
</evidence>
<comment type="caution">
    <text evidence="2">The sequence shown here is derived from an EMBL/GenBank/DDBJ whole genome shotgun (WGS) entry which is preliminary data.</text>
</comment>
<evidence type="ECO:0000313" key="2">
    <source>
        <dbReference type="EMBL" id="KAJ5216397.1"/>
    </source>
</evidence>
<dbReference type="GeneID" id="83177167"/>